<protein>
    <recommendedName>
        <fullName evidence="2">D-aminoacyl-tRNA deacylase</fullName>
        <ecNumber evidence="2">3.1.1.96</ecNumber>
    </recommendedName>
</protein>
<name>A0A1B6IWF1_9HEMI</name>
<evidence type="ECO:0000256" key="2">
    <source>
        <dbReference type="ARBA" id="ARBA00013056"/>
    </source>
</evidence>
<sequence length="171" mass="19660">MRAVVQRVLETQIREGNFITSTITLGLCVSVSFNKNDSIDDLNYMTKKVLHLKMFNDNLSNKPWKMNLRQKGYGITVLKEKRLVSGFNGSQPILSDAMDSRSAHKFYKMFIQLLRQKHAPKLVKGTSFRRPVRVNIIHDGPAIFVLHSPSCLKRSPREKFIAAYGLKYFID</sequence>
<accession>A0A1B6IWF1</accession>
<evidence type="ECO:0000313" key="5">
    <source>
        <dbReference type="EMBL" id="JAS91266.1"/>
    </source>
</evidence>
<dbReference type="GO" id="GO:0005737">
    <property type="term" value="C:cytoplasm"/>
    <property type="evidence" value="ECO:0007669"/>
    <property type="project" value="InterPro"/>
</dbReference>
<reference evidence="5" key="1">
    <citation type="submission" date="2015-11" db="EMBL/GenBank/DDBJ databases">
        <title>De novo transcriptome assembly of four potential Pierce s Disease insect vectors from Arizona vineyards.</title>
        <authorList>
            <person name="Tassone E.E."/>
        </authorList>
    </citation>
    <scope>NUCLEOTIDE SEQUENCE</scope>
</reference>
<proteinExistence type="inferred from homology"/>
<evidence type="ECO:0000256" key="1">
    <source>
        <dbReference type="ARBA" id="ARBA00009673"/>
    </source>
</evidence>
<gene>
    <name evidence="5" type="ORF">g.8459</name>
</gene>
<evidence type="ECO:0000256" key="4">
    <source>
        <dbReference type="ARBA" id="ARBA00048018"/>
    </source>
</evidence>
<dbReference type="EC" id="3.1.1.96" evidence="2"/>
<dbReference type="Pfam" id="PF02580">
    <property type="entry name" value="Tyr_Deacylase"/>
    <property type="match status" value="1"/>
</dbReference>
<dbReference type="Gene3D" id="3.50.80.10">
    <property type="entry name" value="D-tyrosyl-tRNA(Tyr) deacylase"/>
    <property type="match status" value="1"/>
</dbReference>
<organism evidence="5">
    <name type="scientific">Homalodisca liturata</name>
    <dbReference type="NCBI Taxonomy" id="320908"/>
    <lineage>
        <taxon>Eukaryota</taxon>
        <taxon>Metazoa</taxon>
        <taxon>Ecdysozoa</taxon>
        <taxon>Arthropoda</taxon>
        <taxon>Hexapoda</taxon>
        <taxon>Insecta</taxon>
        <taxon>Pterygota</taxon>
        <taxon>Neoptera</taxon>
        <taxon>Paraneoptera</taxon>
        <taxon>Hemiptera</taxon>
        <taxon>Auchenorrhyncha</taxon>
        <taxon>Membracoidea</taxon>
        <taxon>Cicadellidae</taxon>
        <taxon>Cicadellinae</taxon>
        <taxon>Proconiini</taxon>
        <taxon>Homalodisca</taxon>
    </lineage>
</organism>
<comment type="catalytic activity">
    <reaction evidence="3">
        <text>glycyl-tRNA(Ala) + H2O = tRNA(Ala) + glycine + H(+)</text>
        <dbReference type="Rhea" id="RHEA:53744"/>
        <dbReference type="Rhea" id="RHEA-COMP:9657"/>
        <dbReference type="Rhea" id="RHEA-COMP:13640"/>
        <dbReference type="ChEBI" id="CHEBI:15377"/>
        <dbReference type="ChEBI" id="CHEBI:15378"/>
        <dbReference type="ChEBI" id="CHEBI:57305"/>
        <dbReference type="ChEBI" id="CHEBI:78442"/>
        <dbReference type="ChEBI" id="CHEBI:78522"/>
        <dbReference type="EC" id="3.1.1.96"/>
    </reaction>
</comment>
<comment type="catalytic activity">
    <reaction evidence="4">
        <text>a D-aminoacyl-tRNA + H2O = a tRNA + a D-alpha-amino acid + H(+)</text>
        <dbReference type="Rhea" id="RHEA:13953"/>
        <dbReference type="Rhea" id="RHEA-COMP:10123"/>
        <dbReference type="Rhea" id="RHEA-COMP:10124"/>
        <dbReference type="ChEBI" id="CHEBI:15377"/>
        <dbReference type="ChEBI" id="CHEBI:15378"/>
        <dbReference type="ChEBI" id="CHEBI:59871"/>
        <dbReference type="ChEBI" id="CHEBI:78442"/>
        <dbReference type="ChEBI" id="CHEBI:79333"/>
        <dbReference type="EC" id="3.1.1.96"/>
    </reaction>
</comment>
<dbReference type="GO" id="GO:0051500">
    <property type="term" value="F:D-tyrosyl-tRNA(Tyr) deacylase activity"/>
    <property type="evidence" value="ECO:0007669"/>
    <property type="project" value="TreeGrafter"/>
</dbReference>
<dbReference type="InterPro" id="IPR003732">
    <property type="entry name" value="Daa-tRNA_deacyls_DTD"/>
</dbReference>
<dbReference type="EMBL" id="GECU01016440">
    <property type="protein sequence ID" value="JAS91266.1"/>
    <property type="molecule type" value="Transcribed_RNA"/>
</dbReference>
<comment type="similarity">
    <text evidence="1">Belongs to the DTD family.</text>
</comment>
<dbReference type="SUPFAM" id="SSF69500">
    <property type="entry name" value="DTD-like"/>
    <property type="match status" value="1"/>
</dbReference>
<dbReference type="AlphaFoldDB" id="A0A1B6IWF1"/>
<evidence type="ECO:0000256" key="3">
    <source>
        <dbReference type="ARBA" id="ARBA00047676"/>
    </source>
</evidence>
<dbReference type="PANTHER" id="PTHR10472">
    <property type="entry name" value="D-TYROSYL-TRNA TYR DEACYLASE"/>
    <property type="match status" value="1"/>
</dbReference>
<dbReference type="PANTHER" id="PTHR10472:SF5">
    <property type="entry name" value="D-AMINOACYL-TRNA DEACYLASE 1"/>
    <property type="match status" value="1"/>
</dbReference>
<dbReference type="InterPro" id="IPR023509">
    <property type="entry name" value="DTD-like_sf"/>
</dbReference>